<evidence type="ECO:0000313" key="1">
    <source>
        <dbReference type="EMBL" id="KAI5678165.1"/>
    </source>
</evidence>
<sequence length="112" mass="12159">MDGTVGTIFIGLIEELQHFIQIDILLSLQLVDGCPLPPLQVQWDYHRDIGSYRDIIGIGNIPGILNPRELAGMAGTLVHDSVSKCEGASSHSASTKVFLKTYILLFGGRHAS</sequence>
<dbReference type="EMBL" id="CM044702">
    <property type="protein sequence ID" value="KAI5678165.1"/>
    <property type="molecule type" value="Genomic_DNA"/>
</dbReference>
<comment type="caution">
    <text evidence="1">The sequence shown here is derived from an EMBL/GenBank/DDBJ whole genome shotgun (WGS) entry which is preliminary data.</text>
</comment>
<dbReference type="Proteomes" id="UP001060085">
    <property type="component" value="Linkage Group LG02"/>
</dbReference>
<accession>A0ACC0BZU4</accession>
<proteinExistence type="predicted"/>
<reference evidence="2" key="1">
    <citation type="journal article" date="2023" name="Nat. Plants">
        <title>Single-cell RNA sequencing provides a high-resolution roadmap for understanding the multicellular compartmentation of specialized metabolism.</title>
        <authorList>
            <person name="Sun S."/>
            <person name="Shen X."/>
            <person name="Li Y."/>
            <person name="Li Y."/>
            <person name="Wang S."/>
            <person name="Li R."/>
            <person name="Zhang H."/>
            <person name="Shen G."/>
            <person name="Guo B."/>
            <person name="Wei J."/>
            <person name="Xu J."/>
            <person name="St-Pierre B."/>
            <person name="Chen S."/>
            <person name="Sun C."/>
        </authorList>
    </citation>
    <scope>NUCLEOTIDE SEQUENCE [LARGE SCALE GENOMIC DNA]</scope>
</reference>
<name>A0ACC0BZU4_CATRO</name>
<organism evidence="1 2">
    <name type="scientific">Catharanthus roseus</name>
    <name type="common">Madagascar periwinkle</name>
    <name type="synonym">Vinca rosea</name>
    <dbReference type="NCBI Taxonomy" id="4058"/>
    <lineage>
        <taxon>Eukaryota</taxon>
        <taxon>Viridiplantae</taxon>
        <taxon>Streptophyta</taxon>
        <taxon>Embryophyta</taxon>
        <taxon>Tracheophyta</taxon>
        <taxon>Spermatophyta</taxon>
        <taxon>Magnoliopsida</taxon>
        <taxon>eudicotyledons</taxon>
        <taxon>Gunneridae</taxon>
        <taxon>Pentapetalae</taxon>
        <taxon>asterids</taxon>
        <taxon>lamiids</taxon>
        <taxon>Gentianales</taxon>
        <taxon>Apocynaceae</taxon>
        <taxon>Rauvolfioideae</taxon>
        <taxon>Vinceae</taxon>
        <taxon>Catharanthinae</taxon>
        <taxon>Catharanthus</taxon>
    </lineage>
</organism>
<protein>
    <submittedName>
        <fullName evidence="1">Uncharacterized protein</fullName>
    </submittedName>
</protein>
<gene>
    <name evidence="1" type="ORF">M9H77_09115</name>
</gene>
<keyword evidence="2" id="KW-1185">Reference proteome</keyword>
<evidence type="ECO:0000313" key="2">
    <source>
        <dbReference type="Proteomes" id="UP001060085"/>
    </source>
</evidence>